<dbReference type="InterPro" id="IPR011711">
    <property type="entry name" value="GntR_C"/>
</dbReference>
<name>A0AAE3GGF7_9PSEU</name>
<keyword evidence="1" id="KW-0805">Transcription regulation</keyword>
<dbReference type="SUPFAM" id="SSF48008">
    <property type="entry name" value="GntR ligand-binding domain-like"/>
    <property type="match status" value="1"/>
</dbReference>
<proteinExistence type="predicted"/>
<dbReference type="InterPro" id="IPR000524">
    <property type="entry name" value="Tscrpt_reg_HTH_GntR"/>
</dbReference>
<dbReference type="RefSeq" id="WP_253775036.1">
    <property type="nucleotide sequence ID" value="NZ_JAMTCK010000011.1"/>
</dbReference>
<organism evidence="5 6">
    <name type="scientific">Goodfellowiella coeruleoviolacea</name>
    <dbReference type="NCBI Taxonomy" id="334858"/>
    <lineage>
        <taxon>Bacteria</taxon>
        <taxon>Bacillati</taxon>
        <taxon>Actinomycetota</taxon>
        <taxon>Actinomycetes</taxon>
        <taxon>Pseudonocardiales</taxon>
        <taxon>Pseudonocardiaceae</taxon>
        <taxon>Goodfellowiella</taxon>
    </lineage>
</organism>
<dbReference type="EMBL" id="JAMTCK010000011">
    <property type="protein sequence ID" value="MCP2167807.1"/>
    <property type="molecule type" value="Genomic_DNA"/>
</dbReference>
<dbReference type="SMART" id="SM00895">
    <property type="entry name" value="FCD"/>
    <property type="match status" value="1"/>
</dbReference>
<dbReference type="GO" id="GO:0003677">
    <property type="term" value="F:DNA binding"/>
    <property type="evidence" value="ECO:0007669"/>
    <property type="project" value="UniProtKB-KW"/>
</dbReference>
<dbReference type="PROSITE" id="PS50949">
    <property type="entry name" value="HTH_GNTR"/>
    <property type="match status" value="1"/>
</dbReference>
<dbReference type="InterPro" id="IPR036388">
    <property type="entry name" value="WH-like_DNA-bd_sf"/>
</dbReference>
<dbReference type="Gene3D" id="1.10.10.10">
    <property type="entry name" value="Winged helix-like DNA-binding domain superfamily/Winged helix DNA-binding domain"/>
    <property type="match status" value="1"/>
</dbReference>
<evidence type="ECO:0000259" key="4">
    <source>
        <dbReference type="PROSITE" id="PS50949"/>
    </source>
</evidence>
<protein>
    <submittedName>
        <fullName evidence="5">Transcriptional regulator, GntR family</fullName>
    </submittedName>
</protein>
<dbReference type="Pfam" id="PF07729">
    <property type="entry name" value="FCD"/>
    <property type="match status" value="1"/>
</dbReference>
<dbReference type="Proteomes" id="UP001206128">
    <property type="component" value="Unassembled WGS sequence"/>
</dbReference>
<dbReference type="SMART" id="SM00345">
    <property type="entry name" value="HTH_GNTR"/>
    <property type="match status" value="1"/>
</dbReference>
<dbReference type="PANTHER" id="PTHR43537:SF24">
    <property type="entry name" value="GLUCONATE OPERON TRANSCRIPTIONAL REPRESSOR"/>
    <property type="match status" value="1"/>
</dbReference>
<dbReference type="CDD" id="cd07377">
    <property type="entry name" value="WHTH_GntR"/>
    <property type="match status" value="1"/>
</dbReference>
<keyword evidence="3" id="KW-0804">Transcription</keyword>
<dbReference type="SUPFAM" id="SSF46785">
    <property type="entry name" value="Winged helix' DNA-binding domain"/>
    <property type="match status" value="1"/>
</dbReference>
<evidence type="ECO:0000256" key="1">
    <source>
        <dbReference type="ARBA" id="ARBA00023015"/>
    </source>
</evidence>
<dbReference type="Pfam" id="PF00392">
    <property type="entry name" value="GntR"/>
    <property type="match status" value="1"/>
</dbReference>
<dbReference type="GO" id="GO:0003700">
    <property type="term" value="F:DNA-binding transcription factor activity"/>
    <property type="evidence" value="ECO:0007669"/>
    <property type="project" value="InterPro"/>
</dbReference>
<evidence type="ECO:0000313" key="5">
    <source>
        <dbReference type="EMBL" id="MCP2167807.1"/>
    </source>
</evidence>
<keyword evidence="2" id="KW-0238">DNA-binding</keyword>
<gene>
    <name evidence="5" type="ORF">LX83_004680</name>
</gene>
<dbReference type="PRINTS" id="PR00035">
    <property type="entry name" value="HTHGNTR"/>
</dbReference>
<dbReference type="PANTHER" id="PTHR43537">
    <property type="entry name" value="TRANSCRIPTIONAL REGULATOR, GNTR FAMILY"/>
    <property type="match status" value="1"/>
</dbReference>
<reference evidence="5" key="1">
    <citation type="submission" date="2022-06" db="EMBL/GenBank/DDBJ databases">
        <title>Genomic Encyclopedia of Archaeal and Bacterial Type Strains, Phase II (KMG-II): from individual species to whole genera.</title>
        <authorList>
            <person name="Goeker M."/>
        </authorList>
    </citation>
    <scope>NUCLEOTIDE SEQUENCE</scope>
    <source>
        <strain evidence="5">DSM 43935</strain>
    </source>
</reference>
<dbReference type="InterPro" id="IPR008920">
    <property type="entry name" value="TF_FadR/GntR_C"/>
</dbReference>
<comment type="caution">
    <text evidence="5">The sequence shown here is derived from an EMBL/GenBank/DDBJ whole genome shotgun (WGS) entry which is preliminary data.</text>
</comment>
<evidence type="ECO:0000313" key="6">
    <source>
        <dbReference type="Proteomes" id="UP001206128"/>
    </source>
</evidence>
<evidence type="ECO:0000256" key="3">
    <source>
        <dbReference type="ARBA" id="ARBA00023163"/>
    </source>
</evidence>
<dbReference type="InterPro" id="IPR036390">
    <property type="entry name" value="WH_DNA-bd_sf"/>
</dbReference>
<sequence length="218" mass="23538">MTLPAVSPGALPSRTAHVLETIKAAILNGRFKPGTALVENELAGQFGVSKTPVREALKALEGSGLVVIRPYTGTTVREVTEQDALAIYDMRLLLEPEAVRRSVNAGSDFAEAEHALERAALAEDASTRSTANRDFHRGLYAGCGNPLLVQTLDGLRDQTALVSASSWARTPSWAEEAREHAAILDQVRAGNAEAAATLVRHHIEGFVVRHLRREHPTH</sequence>
<evidence type="ECO:0000256" key="2">
    <source>
        <dbReference type="ARBA" id="ARBA00023125"/>
    </source>
</evidence>
<keyword evidence="6" id="KW-1185">Reference proteome</keyword>
<dbReference type="AlphaFoldDB" id="A0AAE3GGF7"/>
<dbReference type="Gene3D" id="1.20.120.530">
    <property type="entry name" value="GntR ligand-binding domain-like"/>
    <property type="match status" value="1"/>
</dbReference>
<feature type="domain" description="HTH gntR-type" evidence="4">
    <location>
        <begin position="12"/>
        <end position="79"/>
    </location>
</feature>
<accession>A0AAE3GGF7</accession>